<keyword evidence="11" id="KW-0067">ATP-binding</keyword>
<evidence type="ECO:0000256" key="4">
    <source>
        <dbReference type="ARBA" id="ARBA00009150"/>
    </source>
</evidence>
<feature type="region of interest" description="Disordered" evidence="20">
    <location>
        <begin position="2349"/>
        <end position="2375"/>
    </location>
</feature>
<comment type="pathway">
    <text evidence="2">Protein modification; peptidyl-diphthamide biosynthesis.</text>
</comment>
<dbReference type="SUPFAM" id="SSF55797">
    <property type="entry name" value="PR-1-like"/>
    <property type="match status" value="3"/>
</dbReference>
<comment type="subcellular location">
    <subcellularLocation>
        <location evidence="1">Golgi apparatus</location>
        <location evidence="1">trans-Golgi network</location>
    </subcellularLocation>
</comment>
<feature type="domain" description="MBD" evidence="21">
    <location>
        <begin position="2386"/>
        <end position="2457"/>
    </location>
</feature>
<evidence type="ECO:0000256" key="6">
    <source>
        <dbReference type="ARBA" id="ARBA00017665"/>
    </source>
</evidence>
<evidence type="ECO:0000313" key="23">
    <source>
        <dbReference type="Proteomes" id="UP000054632"/>
    </source>
</evidence>
<keyword evidence="12" id="KW-0653">Protein transport</keyword>
<dbReference type="GO" id="GO:0015031">
    <property type="term" value="P:protein transport"/>
    <property type="evidence" value="ECO:0007669"/>
    <property type="project" value="UniProtKB-KW"/>
</dbReference>
<evidence type="ECO:0000256" key="18">
    <source>
        <dbReference type="ARBA" id="ARBA00032849"/>
    </source>
</evidence>
<dbReference type="PROSITE" id="PS50982">
    <property type="entry name" value="MBD"/>
    <property type="match status" value="1"/>
</dbReference>
<evidence type="ECO:0000256" key="16">
    <source>
        <dbReference type="ARBA" id="ARBA00031202"/>
    </source>
</evidence>
<dbReference type="NCBIfam" id="TIGR00290">
    <property type="entry name" value="MJ0570_dom"/>
    <property type="match status" value="1"/>
</dbReference>
<dbReference type="GO" id="GO:0005524">
    <property type="term" value="F:ATP binding"/>
    <property type="evidence" value="ECO:0007669"/>
    <property type="project" value="UniProtKB-KW"/>
</dbReference>
<dbReference type="Gene3D" id="3.90.1490.10">
    <property type="entry name" value="putative n-type atp pyrophosphatase, domain 2"/>
    <property type="match status" value="1"/>
</dbReference>
<dbReference type="CDD" id="cd00122">
    <property type="entry name" value="MBD"/>
    <property type="match status" value="1"/>
</dbReference>
<dbReference type="Pfam" id="PF01429">
    <property type="entry name" value="MBD"/>
    <property type="match status" value="1"/>
</dbReference>
<evidence type="ECO:0000313" key="22">
    <source>
        <dbReference type="EMBL" id="KRY66391.1"/>
    </source>
</evidence>
<dbReference type="FunFam" id="3.90.1490.10:FF:000001">
    <property type="entry name" value="Diphthine--ammonia ligase"/>
    <property type="match status" value="1"/>
</dbReference>
<dbReference type="Gene3D" id="3.30.890.10">
    <property type="entry name" value="Methyl-cpg-binding Protein 2, Chain A"/>
    <property type="match status" value="1"/>
</dbReference>
<dbReference type="PANTHER" id="PTHR12965">
    <property type="entry name" value="VACUOLAR PROTEIN SORTING 54"/>
    <property type="match status" value="1"/>
</dbReference>
<dbReference type="CDD" id="cd05380">
    <property type="entry name" value="CAP_euk"/>
    <property type="match status" value="3"/>
</dbReference>
<dbReference type="InterPro" id="IPR035940">
    <property type="entry name" value="CAP_sf"/>
</dbReference>
<dbReference type="GO" id="GO:0006896">
    <property type="term" value="P:Golgi to vacuole transport"/>
    <property type="evidence" value="ECO:0007669"/>
    <property type="project" value="TreeGrafter"/>
</dbReference>
<protein>
    <recommendedName>
        <fullName evidence="7">Diphthine--ammonia ligase</fullName>
        <ecNumber evidence="5">6.3.1.14</ecNumber>
    </recommendedName>
    <alternativeName>
        <fullName evidence="16">ATP-binding domain-containing protein 4</fullName>
    </alternativeName>
    <alternativeName>
        <fullName evidence="15">Diphthamide synthase</fullName>
    </alternativeName>
    <alternativeName>
        <fullName evidence="17">Diphthamide synthetase</fullName>
    </alternativeName>
    <alternativeName>
        <fullName evidence="18">Protein DPH6 homolog</fullName>
    </alternativeName>
    <alternativeName>
        <fullName evidence="6">Vacuolar protein sorting-associated protein 54</fullName>
    </alternativeName>
</protein>
<reference evidence="22 23" key="1">
    <citation type="submission" date="2015-01" db="EMBL/GenBank/DDBJ databases">
        <title>Evolution of Trichinella species and genotypes.</title>
        <authorList>
            <person name="Korhonen P.K."/>
            <person name="Edoardo P."/>
            <person name="Giuseppe L.R."/>
            <person name="Gasser R.B."/>
        </authorList>
    </citation>
    <scope>NUCLEOTIDE SEQUENCE [LARGE SCALE GENOMIC DNA]</scope>
    <source>
        <strain evidence="22">ISS13</strain>
    </source>
</reference>
<sequence length="2474" mass="277504">LLCSDQLKILFSMLPLFISLSLFKLCWSQGSLIKFNATGAIITQHNLVRGNMNSGNMECTLDYDNAMASEAEKLAVTCTCNQGAPTGKYGIAYAYFPTPGPLPNAESIANTLFDEGSLNYDYNTNTCTAGTTCDNYKQFTWYQADKLGCALANCPAVNGLCAGMNTGASGYLAVCAYSYKALLTQVPYVMGLNGQPCTFCAADDIVCSQNLCCTKFYLECPVEIGTVTGTPGCGTQPAQADMALLHRYFNNAIRSNYLAVNQSVLNTLNSDPSVGNLGVIGSVAIKDDASTCPFLQRIHHIYHPAYLMDVYLINELVYKQRLSEGYWDKGVIGYAVPGPHLCGASVPIYEFYSAVFLCTVQLQNSSDVIGLFKNTIPGSYTFQDTLVNLNDEALFINTHNNLRASLLGGNMECTLEYDDDMAKWSANEALKCSCNEHPPTGPYGVAYSYTPSPGKAPTAEDIANSFFEEGSMNYNYASNTCEPGTTCDNFKQFSWYQASKIGCSLAKCQAVNGPCAGINAGAPGYLGVCAYSHKALLNQVPYVLGMNNQPCTYCASTEVICSQKLCCTREIGVFNEVSCAKDDMVKLVRFFDNSKRSNLLVTDAKEIQRLKKLPDVTDLGAVGSLAKQKTDSCPYMKPVHHLFSKKLQMDVYLTNTEVYEERLRDGFESKGTIGYALAGPDACQVSVAIYTFFSQALGTTVQLQNGTDVLQLLRGQIPGGFMYQGVEFYIANIFASIMARTFILLISFCFFAYCSAQGMLVRINETGSLIAQHNVLRAQLEGGNMQCTLQYDYSMVKNSEREAVKCSCNTGQLYSMYGIAYYYSAIPGPLPSAADIVGGFYDDGSLNYDYALNTCVSGETCDNFKQFAWYQANALGCAMARCQAVTGPCAGANSGSAGYLAVCSYTYKALTDEIPYVVGPRNRPCSYCASHEKFCSPVEIGSVYSPYGGGMQPPMSDMVLLYRFFNNAIRSNLLVTDPLAVQQYRSIPSMGNLGPIGAVVRRYITSCPTLRPIRHIYSPTHMMDFYTINEEVYQQRLRQGYQNRGIIGYAVPGPRQCGSSLAIFDFYSAAYSVVVQLQNSTDVERLFRGQIPGGYYSMKVVALLSGGKDSCFNLMKCIENGHQATCVANLRPPDGIDDLESYMFQTVGHEGISTIAEALELPLISRTIHGSSSNCEMEYFDTTNDEVEDMKQVLLEAKKLYNVEAVSSGAIASNYQKNRIDYICERVDLESLTYLWQRDQVSLLNDMIEQRLDAVIVKTASLGLLPNVYLGKTVQESFEKFLQLKNDYGFNVCGEGGEYETMVVHCPLFKRRIVIEHVERVINDFKWKLIRRKMSNVSTSKILPYASCLLCRQSGRAEFKSAAEFIDHLRTMHCTKEGGSYICQYGPYNVCRSLPVEGVADQDYEEHIRKVHLPDDDKEELAKLLQSMRFTENASTSNQPSLVQDSIKPKNVYSLAQNLSAALNDPRKPRRLTSQFFTRHWGESFVETVEPPPLYNHRAVTWKNVESYMNEICPRHRRHLKDEKKILKRFKKSQSASGESEITTSTLNIPELFCSPSFCLKNVTCFNALIQLAEQSSQDGKMSANLVGFPKEWTASLLTEQSLRSYKLFQEKLGHYLDSVEIDIAYHLSKKSSSFFQLMTSHDQLRKLLLNATTVANMLRQQVHCIDEMLCSRWLRLIHLKQRRARCAMLAAKLDLVNAVSQTQATVQSLLASSDYLAALELIATTRAVLNEELKGVICFRHLHSELTEIEEIVCRILLEEFLNFMRSEFKDPMYNDDAVLEFDLYRLNSIVTGLIRLREFRFFATFKEEAFSLIKNLVAREEVNVIHRLAPTDTEKNLAEEMRNFTFDVWLDVFTKIASAVLRFCKKLKIVLERIRALIDYTIHKSTADDCSLNRATTAAVQPANLLNDVCLSQYDADTLHDTVEEFLPQACTYAEERLCRVLSARGKEKFVKLSGEEFSRLVHVINKHDDEFQNLLNRPVVALRVFLRSQVNLYMQNFHEDRKTKLTTIIDSEMWKRADVPSMFQDIVDKFLLTKKLQDVIPVQRERSSRSYLSLDGEKYVVVGTALILLQIVAQYCQLVDELPLLCTGSALSFLIEILKAYNSRCCQLILGAGAVEVVGLKTIAAVHLALSCRSLQLIAFFIPHLHSFFEFYLPEASQHQTRHFVQLLKDYEDHVNEIFNKMVSIVELCIVQLLDKWSLSGSLPSSTFQLILKQIRRFHDSVNDILKPDDLKKVMLRIYDSMRKSVDADLQRRGVNAKTANDQYKFACDDFCLLVETMRTLPAYSDAGELLVATLLMNVSESQKSKSKINKQQISAQSDYSSTEETMSEVVGTSSKLAKKTYLKVKKKTQQGNNSKKSHVGGSKVKSKPREKGKFVQKMQLTAEQQKQYFKPFQKGWKRELVLRTAKDKADAYYIAPDGKKFRSIPEVTEYASLNPPTMVDLQPENFIFRPILIGWKGKEEYQRSAKQNAK</sequence>
<dbReference type="InterPro" id="IPR016177">
    <property type="entry name" value="DNA-bd_dom_sf"/>
</dbReference>
<dbReference type="InterPro" id="IPR039745">
    <property type="entry name" value="Vps54"/>
</dbReference>
<dbReference type="CDD" id="cd01994">
    <property type="entry name" value="AANH_PF0828-like"/>
    <property type="match status" value="1"/>
</dbReference>
<evidence type="ECO:0000256" key="19">
    <source>
        <dbReference type="ARBA" id="ARBA00048108"/>
    </source>
</evidence>
<evidence type="ECO:0000259" key="21">
    <source>
        <dbReference type="PROSITE" id="PS50982"/>
    </source>
</evidence>
<dbReference type="Gene3D" id="1.20.1280.130">
    <property type="match status" value="1"/>
</dbReference>
<comment type="caution">
    <text evidence="22">The sequence shown here is derived from an EMBL/GenBank/DDBJ whole genome shotgun (WGS) entry which is preliminary data.</text>
</comment>
<dbReference type="InterPro" id="IPR014729">
    <property type="entry name" value="Rossmann-like_a/b/a_fold"/>
</dbReference>
<comment type="similarity">
    <text evidence="3">Belongs to the Diphthine--ammonia ligase family.</text>
</comment>
<evidence type="ECO:0000256" key="1">
    <source>
        <dbReference type="ARBA" id="ARBA00004601"/>
    </source>
</evidence>
<dbReference type="Pfam" id="PF10475">
    <property type="entry name" value="Vps54_N"/>
    <property type="match status" value="1"/>
</dbReference>
<dbReference type="GO" id="GO:0000938">
    <property type="term" value="C:GARP complex"/>
    <property type="evidence" value="ECO:0007669"/>
    <property type="project" value="InterPro"/>
</dbReference>
<gene>
    <name evidence="22" type="primary">scat</name>
    <name evidence="22" type="ORF">T4A_12488</name>
</gene>
<dbReference type="GO" id="GO:0005829">
    <property type="term" value="C:cytosol"/>
    <property type="evidence" value="ECO:0007669"/>
    <property type="project" value="GOC"/>
</dbReference>
<dbReference type="InterPro" id="IPR014044">
    <property type="entry name" value="CAP_dom"/>
</dbReference>
<evidence type="ECO:0000256" key="15">
    <source>
        <dbReference type="ARBA" id="ARBA00029814"/>
    </source>
</evidence>
<evidence type="ECO:0000256" key="13">
    <source>
        <dbReference type="ARBA" id="ARBA00023034"/>
    </source>
</evidence>
<dbReference type="UniPathway" id="UPA00559"/>
<organism evidence="22 23">
    <name type="scientific">Trichinella pseudospiralis</name>
    <name type="common">Parasitic roundworm</name>
    <dbReference type="NCBI Taxonomy" id="6337"/>
    <lineage>
        <taxon>Eukaryota</taxon>
        <taxon>Metazoa</taxon>
        <taxon>Ecdysozoa</taxon>
        <taxon>Nematoda</taxon>
        <taxon>Enoplea</taxon>
        <taxon>Dorylaimia</taxon>
        <taxon>Trichinellida</taxon>
        <taxon>Trichinellidae</taxon>
        <taxon>Trichinella</taxon>
    </lineage>
</organism>
<comment type="catalytic activity">
    <reaction evidence="19">
        <text>diphthine-[translation elongation factor 2] + NH4(+) + ATP = diphthamide-[translation elongation factor 2] + AMP + diphosphate + H(+)</text>
        <dbReference type="Rhea" id="RHEA:19753"/>
        <dbReference type="Rhea" id="RHEA-COMP:10172"/>
        <dbReference type="Rhea" id="RHEA-COMP:10174"/>
        <dbReference type="ChEBI" id="CHEBI:15378"/>
        <dbReference type="ChEBI" id="CHEBI:16692"/>
        <dbReference type="ChEBI" id="CHEBI:28938"/>
        <dbReference type="ChEBI" id="CHEBI:30616"/>
        <dbReference type="ChEBI" id="CHEBI:33019"/>
        <dbReference type="ChEBI" id="CHEBI:82696"/>
        <dbReference type="ChEBI" id="CHEBI:456215"/>
        <dbReference type="EC" id="6.3.1.14"/>
    </reaction>
</comment>
<feature type="non-terminal residue" evidence="22">
    <location>
        <position position="1"/>
    </location>
</feature>
<dbReference type="InterPro" id="IPR001739">
    <property type="entry name" value="Methyl_CpG_DNA-bd"/>
</dbReference>
<keyword evidence="13" id="KW-0333">Golgi apparatus</keyword>
<name>A0A0V1DXU6_TRIPS</name>
<keyword evidence="10" id="KW-0547">Nucleotide-binding</keyword>
<dbReference type="Pfam" id="PF01902">
    <property type="entry name" value="Diphthami_syn_2"/>
    <property type="match status" value="1"/>
</dbReference>
<evidence type="ECO:0000256" key="2">
    <source>
        <dbReference type="ARBA" id="ARBA00005156"/>
    </source>
</evidence>
<dbReference type="InterPro" id="IPR019515">
    <property type="entry name" value="VPS54_N"/>
</dbReference>
<dbReference type="Gene3D" id="6.10.250.860">
    <property type="match status" value="1"/>
</dbReference>
<dbReference type="Proteomes" id="UP000054632">
    <property type="component" value="Unassembled WGS sequence"/>
</dbReference>
<proteinExistence type="inferred from homology"/>
<evidence type="ECO:0000256" key="11">
    <source>
        <dbReference type="ARBA" id="ARBA00022840"/>
    </source>
</evidence>
<comment type="similarity">
    <text evidence="4">Belongs to the VPS54 family.</text>
</comment>
<dbReference type="EMBL" id="JYDR01000171">
    <property type="protein sequence ID" value="KRY66391.1"/>
    <property type="molecule type" value="Genomic_DNA"/>
</dbReference>
<evidence type="ECO:0000256" key="17">
    <source>
        <dbReference type="ARBA" id="ARBA00031552"/>
    </source>
</evidence>
<dbReference type="PANTHER" id="PTHR12965:SF0">
    <property type="entry name" value="VACUOLAR PROTEIN SORTING-ASSOCIATED PROTEIN 54"/>
    <property type="match status" value="1"/>
</dbReference>
<dbReference type="SUPFAM" id="SSF54171">
    <property type="entry name" value="DNA-binding domain"/>
    <property type="match status" value="1"/>
</dbReference>
<evidence type="ECO:0000256" key="14">
    <source>
        <dbReference type="ARBA" id="ARBA00023054"/>
    </source>
</evidence>
<evidence type="ECO:0000256" key="12">
    <source>
        <dbReference type="ARBA" id="ARBA00022927"/>
    </source>
</evidence>
<dbReference type="Pfam" id="PF00188">
    <property type="entry name" value="CAP"/>
    <property type="match status" value="2"/>
</dbReference>
<evidence type="ECO:0000256" key="3">
    <source>
        <dbReference type="ARBA" id="ARBA00008496"/>
    </source>
</evidence>
<dbReference type="InterPro" id="IPR002761">
    <property type="entry name" value="Diphthami_syn_dom"/>
</dbReference>
<accession>A0A0V1DXU6</accession>
<dbReference type="Pfam" id="PF18885">
    <property type="entry name" value="DUF5648"/>
    <property type="match status" value="2"/>
</dbReference>
<evidence type="ECO:0000256" key="5">
    <source>
        <dbReference type="ARBA" id="ARBA00012089"/>
    </source>
</evidence>
<dbReference type="GO" id="GO:0017178">
    <property type="term" value="F:diphthine-ammonia ligase activity"/>
    <property type="evidence" value="ECO:0007669"/>
    <property type="project" value="UniProtKB-EC"/>
</dbReference>
<evidence type="ECO:0000256" key="20">
    <source>
        <dbReference type="SAM" id="MobiDB-lite"/>
    </source>
</evidence>
<keyword evidence="8" id="KW-0813">Transport</keyword>
<keyword evidence="9" id="KW-0436">Ligase</keyword>
<dbReference type="InterPro" id="IPR043708">
    <property type="entry name" value="DUF5648"/>
</dbReference>
<dbReference type="Gene3D" id="3.40.33.10">
    <property type="entry name" value="CAP"/>
    <property type="match status" value="3"/>
</dbReference>
<dbReference type="FunFam" id="3.40.50.620:FF:000145">
    <property type="entry name" value="ATP-binding domain containing protein"/>
    <property type="match status" value="1"/>
</dbReference>
<dbReference type="GO" id="GO:0042147">
    <property type="term" value="P:retrograde transport, endosome to Golgi"/>
    <property type="evidence" value="ECO:0007669"/>
    <property type="project" value="InterPro"/>
</dbReference>
<dbReference type="SMART" id="SM00198">
    <property type="entry name" value="SCP"/>
    <property type="match status" value="1"/>
</dbReference>
<dbReference type="InterPro" id="IPR012501">
    <property type="entry name" value="Vps54_C"/>
</dbReference>
<dbReference type="Gene3D" id="3.40.50.620">
    <property type="entry name" value="HUPs"/>
    <property type="match status" value="1"/>
</dbReference>
<dbReference type="GO" id="GO:0003677">
    <property type="term" value="F:DNA binding"/>
    <property type="evidence" value="ECO:0007669"/>
    <property type="project" value="InterPro"/>
</dbReference>
<dbReference type="EC" id="6.3.1.14" evidence="5"/>
<keyword evidence="14" id="KW-0175">Coiled coil</keyword>
<dbReference type="SUPFAM" id="SSF52402">
    <property type="entry name" value="Adenine nucleotide alpha hydrolases-like"/>
    <property type="match status" value="1"/>
</dbReference>
<dbReference type="SMART" id="SM00391">
    <property type="entry name" value="MBD"/>
    <property type="match status" value="1"/>
</dbReference>
<dbReference type="GO" id="GO:0019905">
    <property type="term" value="F:syntaxin binding"/>
    <property type="evidence" value="ECO:0007669"/>
    <property type="project" value="TreeGrafter"/>
</dbReference>
<evidence type="ECO:0000256" key="9">
    <source>
        <dbReference type="ARBA" id="ARBA00022598"/>
    </source>
</evidence>
<dbReference type="GO" id="GO:0017183">
    <property type="term" value="P:protein histidyl modification to diphthamide"/>
    <property type="evidence" value="ECO:0007669"/>
    <property type="project" value="UniProtKB-UniPathway"/>
</dbReference>
<dbReference type="Pfam" id="PF07928">
    <property type="entry name" value="Vps54"/>
    <property type="match status" value="1"/>
</dbReference>
<evidence type="ECO:0000256" key="8">
    <source>
        <dbReference type="ARBA" id="ARBA00022448"/>
    </source>
</evidence>
<evidence type="ECO:0000256" key="7">
    <source>
        <dbReference type="ARBA" id="ARBA00018426"/>
    </source>
</evidence>
<evidence type="ECO:0000256" key="10">
    <source>
        <dbReference type="ARBA" id="ARBA00022741"/>
    </source>
</evidence>